<dbReference type="Gene3D" id="3.40.1420.30">
    <property type="match status" value="1"/>
</dbReference>
<sequence length="323" mass="36124">MKFLKKITGILIVASLFSCSSNDDASQNNVNYDTSEIAIKVSAITNSNTSDRPQAKNANLQIDEFWVNISRIEFEFADGFGQGISSPNIDDDHIAFNALPQEIQNYVTENYPNDAFCKAEMEDDDEDPYLYEVELQSGTELYFTENFELFAVDFDDDGCDLNDDDGDDSGDDDDDYKIFGPFEINVSSNQTSITEVDIPVAEYEEVEFEMERNNNPSSPLFQKSMLMTGTLNGLPFEFYHTFSEDFEVDYEDAGQNLVITNENNNEITFQFDLISVVNAVNFDAATDANGDGVIEISPIDPDGNNALASEIKNAIKVYVDLID</sequence>
<keyword evidence="4" id="KW-1185">Reference proteome</keyword>
<evidence type="ECO:0000313" key="4">
    <source>
        <dbReference type="Proteomes" id="UP000599688"/>
    </source>
</evidence>
<keyword evidence="1" id="KW-0732">Signal</keyword>
<proteinExistence type="predicted"/>
<dbReference type="EMBL" id="BMGL01000003">
    <property type="protein sequence ID" value="GGE07386.1"/>
    <property type="molecule type" value="Genomic_DNA"/>
</dbReference>
<dbReference type="AlphaFoldDB" id="A0A917E6B9"/>
<organism evidence="3 4">
    <name type="scientific">Psychroflexus salis</name>
    <dbReference type="NCBI Taxonomy" id="1526574"/>
    <lineage>
        <taxon>Bacteria</taxon>
        <taxon>Pseudomonadati</taxon>
        <taxon>Bacteroidota</taxon>
        <taxon>Flavobacteriia</taxon>
        <taxon>Flavobacteriales</taxon>
        <taxon>Flavobacteriaceae</taxon>
        <taxon>Psychroflexus</taxon>
    </lineage>
</organism>
<dbReference type="InterPro" id="IPR021533">
    <property type="entry name" value="PepSY-like"/>
</dbReference>
<gene>
    <name evidence="3" type="ORF">GCM10010831_06100</name>
</gene>
<reference evidence="3 4" key="1">
    <citation type="journal article" date="2014" name="Int. J. Syst. Evol. Microbiol.">
        <title>Complete genome sequence of Corynebacterium casei LMG S-19264T (=DSM 44701T), isolated from a smear-ripened cheese.</title>
        <authorList>
            <consortium name="US DOE Joint Genome Institute (JGI-PGF)"/>
            <person name="Walter F."/>
            <person name="Albersmeier A."/>
            <person name="Kalinowski J."/>
            <person name="Ruckert C."/>
        </authorList>
    </citation>
    <scope>NUCLEOTIDE SEQUENCE [LARGE SCALE GENOMIC DNA]</scope>
    <source>
        <strain evidence="3 4">CGMCC 1.12925</strain>
    </source>
</reference>
<evidence type="ECO:0000313" key="3">
    <source>
        <dbReference type="EMBL" id="GGE07386.1"/>
    </source>
</evidence>
<accession>A0A917E6B9</accession>
<feature type="signal peptide" evidence="1">
    <location>
        <begin position="1"/>
        <end position="25"/>
    </location>
</feature>
<name>A0A917E6B9_9FLAO</name>
<comment type="caution">
    <text evidence="3">The sequence shown here is derived from an EMBL/GenBank/DDBJ whole genome shotgun (WGS) entry which is preliminary data.</text>
</comment>
<dbReference type="PROSITE" id="PS51257">
    <property type="entry name" value="PROKAR_LIPOPROTEIN"/>
    <property type="match status" value="1"/>
</dbReference>
<evidence type="ECO:0000256" key="1">
    <source>
        <dbReference type="SAM" id="SignalP"/>
    </source>
</evidence>
<feature type="chain" id="PRO_5036895947" description="Putative beta-lactamase-inhibitor-like PepSY-like domain-containing protein" evidence="1">
    <location>
        <begin position="26"/>
        <end position="323"/>
    </location>
</feature>
<dbReference type="SUPFAM" id="SSF160574">
    <property type="entry name" value="BT0923-like"/>
    <property type="match status" value="1"/>
</dbReference>
<protein>
    <recommendedName>
        <fullName evidence="2">Putative beta-lactamase-inhibitor-like PepSY-like domain-containing protein</fullName>
    </recommendedName>
</protein>
<dbReference type="RefSeq" id="WP_188405300.1">
    <property type="nucleotide sequence ID" value="NZ_BMGL01000003.1"/>
</dbReference>
<evidence type="ECO:0000259" key="2">
    <source>
        <dbReference type="Pfam" id="PF11396"/>
    </source>
</evidence>
<feature type="domain" description="Putative beta-lactamase-inhibitor-like PepSY-like" evidence="2">
    <location>
        <begin position="93"/>
        <end position="149"/>
    </location>
</feature>
<dbReference type="Proteomes" id="UP000599688">
    <property type="component" value="Unassembled WGS sequence"/>
</dbReference>
<dbReference type="Pfam" id="PF11396">
    <property type="entry name" value="PepSY_like"/>
    <property type="match status" value="1"/>
</dbReference>